<evidence type="ECO:0000313" key="13">
    <source>
        <dbReference type="Proteomes" id="UP000270616"/>
    </source>
</evidence>
<feature type="transmembrane region" description="Helical" evidence="10">
    <location>
        <begin position="89"/>
        <end position="110"/>
    </location>
</feature>
<keyword evidence="3 9" id="KW-0813">Transport</keyword>
<dbReference type="OrthoDB" id="4008739at2"/>
<organism evidence="12 13">
    <name type="scientific">Kocuria soli</name>
    <dbReference type="NCBI Taxonomy" id="2485125"/>
    <lineage>
        <taxon>Bacteria</taxon>
        <taxon>Bacillati</taxon>
        <taxon>Actinomycetota</taxon>
        <taxon>Actinomycetes</taxon>
        <taxon>Micrococcales</taxon>
        <taxon>Micrococcaceae</taxon>
        <taxon>Kocuria</taxon>
    </lineage>
</organism>
<feature type="transmembrane region" description="Helical" evidence="10">
    <location>
        <begin position="313"/>
        <end position="335"/>
    </location>
</feature>
<feature type="transmembrane region" description="Helical" evidence="10">
    <location>
        <begin position="276"/>
        <end position="298"/>
    </location>
</feature>
<dbReference type="GO" id="GO:0005886">
    <property type="term" value="C:plasma membrane"/>
    <property type="evidence" value="ECO:0007669"/>
    <property type="project" value="UniProtKB-SubCell"/>
</dbReference>
<dbReference type="PANTHER" id="PTHR48023">
    <property type="entry name" value="D-XYLOSE-PROTON SYMPORTER-LIKE 2"/>
    <property type="match status" value="1"/>
</dbReference>
<feature type="transmembrane region" description="Helical" evidence="10">
    <location>
        <begin position="116"/>
        <end position="142"/>
    </location>
</feature>
<feature type="transmembrane region" description="Helical" evidence="10">
    <location>
        <begin position="377"/>
        <end position="405"/>
    </location>
</feature>
<dbReference type="PROSITE" id="PS50850">
    <property type="entry name" value="MFS"/>
    <property type="match status" value="1"/>
</dbReference>
<gene>
    <name evidence="12" type="ORF">EDL96_10390</name>
</gene>
<keyword evidence="4" id="KW-1003">Cell membrane</keyword>
<dbReference type="Gene3D" id="1.20.1250.20">
    <property type="entry name" value="MFS general substrate transporter like domains"/>
    <property type="match status" value="2"/>
</dbReference>
<keyword evidence="5" id="KW-0762">Sugar transport</keyword>
<feature type="transmembrane region" description="Helical" evidence="10">
    <location>
        <begin position="162"/>
        <end position="181"/>
    </location>
</feature>
<evidence type="ECO:0000256" key="2">
    <source>
        <dbReference type="ARBA" id="ARBA00010992"/>
    </source>
</evidence>
<evidence type="ECO:0000256" key="9">
    <source>
        <dbReference type="RuleBase" id="RU003346"/>
    </source>
</evidence>
<dbReference type="GO" id="GO:0022857">
    <property type="term" value="F:transmembrane transporter activity"/>
    <property type="evidence" value="ECO:0007669"/>
    <property type="project" value="InterPro"/>
</dbReference>
<dbReference type="InterPro" id="IPR003663">
    <property type="entry name" value="Sugar/inositol_transpt"/>
</dbReference>
<keyword evidence="13" id="KW-1185">Reference proteome</keyword>
<dbReference type="InterPro" id="IPR005829">
    <property type="entry name" value="Sugar_transporter_CS"/>
</dbReference>
<dbReference type="PROSITE" id="PS00217">
    <property type="entry name" value="SUGAR_TRANSPORT_2"/>
    <property type="match status" value="1"/>
</dbReference>
<feature type="transmembrane region" description="Helical" evidence="10">
    <location>
        <begin position="20"/>
        <end position="39"/>
    </location>
</feature>
<protein>
    <submittedName>
        <fullName evidence="12">MFS transporter</fullName>
    </submittedName>
</protein>
<feature type="transmembrane region" description="Helical" evidence="10">
    <location>
        <begin position="417"/>
        <end position="439"/>
    </location>
</feature>
<dbReference type="PROSITE" id="PS00216">
    <property type="entry name" value="SUGAR_TRANSPORT_1"/>
    <property type="match status" value="1"/>
</dbReference>
<dbReference type="AlphaFoldDB" id="A0A3N3ZVF0"/>
<keyword evidence="8 10" id="KW-0472">Membrane</keyword>
<dbReference type="FunFam" id="1.20.1250.20:FF:000122">
    <property type="entry name" value="D-xylose transporter XylE"/>
    <property type="match status" value="1"/>
</dbReference>
<dbReference type="RefSeq" id="WP_123825832.1">
    <property type="nucleotide sequence ID" value="NZ_RKMF01000013.1"/>
</dbReference>
<feature type="domain" description="Major facilitator superfamily (MFS) profile" evidence="11">
    <location>
        <begin position="23"/>
        <end position="470"/>
    </location>
</feature>
<feature type="transmembrane region" description="Helical" evidence="10">
    <location>
        <begin position="342"/>
        <end position="365"/>
    </location>
</feature>
<evidence type="ECO:0000256" key="8">
    <source>
        <dbReference type="ARBA" id="ARBA00023136"/>
    </source>
</evidence>
<accession>A0A3N3ZVF0</accession>
<feature type="transmembrane region" description="Helical" evidence="10">
    <location>
        <begin position="193"/>
        <end position="215"/>
    </location>
</feature>
<dbReference type="InterPro" id="IPR050820">
    <property type="entry name" value="MFS_Sugar_Transporter"/>
</dbReference>
<evidence type="ECO:0000256" key="3">
    <source>
        <dbReference type="ARBA" id="ARBA00022448"/>
    </source>
</evidence>
<comment type="subcellular location">
    <subcellularLocation>
        <location evidence="1">Cell membrane</location>
        <topology evidence="1">Multi-pass membrane protein</topology>
    </subcellularLocation>
</comment>
<dbReference type="SUPFAM" id="SSF103473">
    <property type="entry name" value="MFS general substrate transporter"/>
    <property type="match status" value="1"/>
</dbReference>
<reference evidence="12 13" key="1">
    <citation type="submission" date="2018-10" db="EMBL/GenBank/DDBJ databases">
        <title>Kocuria sp. M5W7-7, whole genome shotgun sequence.</title>
        <authorList>
            <person name="Tuo L."/>
        </authorList>
    </citation>
    <scope>NUCLEOTIDE SEQUENCE [LARGE SCALE GENOMIC DNA]</scope>
    <source>
        <strain evidence="12 13">M5W7-7</strain>
    </source>
</reference>
<dbReference type="NCBIfam" id="TIGR00879">
    <property type="entry name" value="SP"/>
    <property type="match status" value="1"/>
</dbReference>
<dbReference type="InterPro" id="IPR005828">
    <property type="entry name" value="MFS_sugar_transport-like"/>
</dbReference>
<feature type="transmembrane region" description="Helical" evidence="10">
    <location>
        <begin position="445"/>
        <end position="463"/>
    </location>
</feature>
<evidence type="ECO:0000256" key="7">
    <source>
        <dbReference type="ARBA" id="ARBA00022989"/>
    </source>
</evidence>
<comment type="similarity">
    <text evidence="2 9">Belongs to the major facilitator superfamily. Sugar transporter (TC 2.A.1.1) family.</text>
</comment>
<evidence type="ECO:0000256" key="1">
    <source>
        <dbReference type="ARBA" id="ARBA00004651"/>
    </source>
</evidence>
<evidence type="ECO:0000256" key="10">
    <source>
        <dbReference type="SAM" id="Phobius"/>
    </source>
</evidence>
<keyword evidence="7 10" id="KW-1133">Transmembrane helix</keyword>
<dbReference type="PANTHER" id="PTHR48023:SF4">
    <property type="entry name" value="D-XYLOSE-PROTON SYMPORTER-LIKE 2"/>
    <property type="match status" value="1"/>
</dbReference>
<dbReference type="Pfam" id="PF00083">
    <property type="entry name" value="Sugar_tr"/>
    <property type="match status" value="1"/>
</dbReference>
<feature type="transmembrane region" description="Helical" evidence="10">
    <location>
        <begin position="51"/>
        <end position="77"/>
    </location>
</feature>
<comment type="caution">
    <text evidence="12">The sequence shown here is derived from an EMBL/GenBank/DDBJ whole genome shotgun (WGS) entry which is preliminary data.</text>
</comment>
<sequence>MSTYTSPTSVAAHTANTAAVLRITIVAAIGGFLFGYDSAVINGATSAMREYFGVGATALGSAVASALLGAAAGAALGGRLADKIGRVRVMRIAAILFLFSAIFCGIDPFFGADQGGFYWLVFWRVVGGVGVGVASIIAPAYIAEIAPADIRGRLGSLQQLGIVLGIFASQIANRIIVALAGSSDATWLAGLPAWRWMFLLCAVPALVYLVGAFLIPESPRWLVQQGRRDEAMAVMTHLQGEGPAQHRLSIIDRTLDTEHKPKLSDLAGKALGLKPIMWIGIGLAALQQLVGINVIFYYSNQLWESVGFQESDAFTISTITSVTNVVVTLVAILLVDKIGRKRLLLIGSVGMALTLGTMAGVFATATVTDAGPVLGDVAGPIALVAANLYVIFFGISWGPVMWVLLGEMFPNRIRGAALAVAGFIQWIANWLVTVTFPAISEISLVLAYGLYAFFAFASIFFVIKAVRETKGVELEDMHD</sequence>
<evidence type="ECO:0000256" key="4">
    <source>
        <dbReference type="ARBA" id="ARBA00022475"/>
    </source>
</evidence>
<dbReference type="EMBL" id="RKMF01000013">
    <property type="protein sequence ID" value="ROZ62318.1"/>
    <property type="molecule type" value="Genomic_DNA"/>
</dbReference>
<proteinExistence type="inferred from homology"/>
<evidence type="ECO:0000256" key="6">
    <source>
        <dbReference type="ARBA" id="ARBA00022692"/>
    </source>
</evidence>
<dbReference type="InterPro" id="IPR036259">
    <property type="entry name" value="MFS_trans_sf"/>
</dbReference>
<evidence type="ECO:0000313" key="12">
    <source>
        <dbReference type="EMBL" id="ROZ62318.1"/>
    </source>
</evidence>
<dbReference type="Proteomes" id="UP000270616">
    <property type="component" value="Unassembled WGS sequence"/>
</dbReference>
<evidence type="ECO:0000256" key="5">
    <source>
        <dbReference type="ARBA" id="ARBA00022597"/>
    </source>
</evidence>
<keyword evidence="6 10" id="KW-0812">Transmembrane</keyword>
<dbReference type="PRINTS" id="PR00171">
    <property type="entry name" value="SUGRTRNSPORT"/>
</dbReference>
<evidence type="ECO:0000259" key="11">
    <source>
        <dbReference type="PROSITE" id="PS50850"/>
    </source>
</evidence>
<name>A0A3N3ZVF0_9MICC</name>
<dbReference type="InterPro" id="IPR020846">
    <property type="entry name" value="MFS_dom"/>
</dbReference>